<keyword evidence="1" id="KW-0472">Membrane</keyword>
<keyword evidence="1" id="KW-0812">Transmembrane</keyword>
<dbReference type="EMBL" id="MF787246">
    <property type="protein sequence ID" value="ATG86386.1"/>
    <property type="molecule type" value="Genomic_DNA"/>
</dbReference>
<organism evidence="2 3">
    <name type="scientific">Lactobacillus phage LpeD</name>
    <dbReference type="NCBI Taxonomy" id="2041210"/>
    <lineage>
        <taxon>Viruses</taxon>
        <taxon>Duplodnaviria</taxon>
        <taxon>Heunggongvirae</taxon>
        <taxon>Uroviricota</taxon>
        <taxon>Caudoviricetes</taxon>
        <taxon>Herelleviridae</taxon>
        <taxon>Elpedvirus</taxon>
        <taxon>Elpedvirus LpeD</taxon>
    </lineage>
</organism>
<dbReference type="Proteomes" id="UP000229296">
    <property type="component" value="Segment"/>
</dbReference>
<evidence type="ECO:0000313" key="3">
    <source>
        <dbReference type="Proteomes" id="UP000229296"/>
    </source>
</evidence>
<accession>A0A291I9L3</accession>
<evidence type="ECO:0000256" key="1">
    <source>
        <dbReference type="SAM" id="Phobius"/>
    </source>
</evidence>
<protein>
    <submittedName>
        <fullName evidence="2">Uncharacterized protein</fullName>
    </submittedName>
</protein>
<gene>
    <name evidence="2" type="ORF">LpeD_136</name>
</gene>
<keyword evidence="1" id="KW-1133">Transmembrane helix</keyword>
<sequence length="191" mass="21852">MTSKKKHYILFGVVMTVLLVVSGYVISIAIKEHTAYDNSSVEIVSQQYVPESSKYAYIVGLRTFDEYKYKRNVNVSEIMLSDGTTSKQDEADTNNINVGTEGNKADLDMMDNLFDGFSNSSYNRKIKNFKVGTRVQMSYKPAHYDVVFTSSWNPKKTKIEVSKPFKYKNTDISTVNKARDNNKVDTQYYAY</sequence>
<keyword evidence="3" id="KW-1185">Reference proteome</keyword>
<evidence type="ECO:0000313" key="2">
    <source>
        <dbReference type="EMBL" id="ATG86386.1"/>
    </source>
</evidence>
<name>A0A291I9L3_9CAUD</name>
<feature type="transmembrane region" description="Helical" evidence="1">
    <location>
        <begin position="7"/>
        <end position="30"/>
    </location>
</feature>
<proteinExistence type="predicted"/>
<reference evidence="2 3" key="1">
    <citation type="submission" date="2017-08" db="EMBL/GenBank/DDBJ databases">
        <title>Isolation and Characterization of phages of Lactobacillus pentosus and plantarum.</title>
        <authorList>
            <person name="Qi R."/>
            <person name="Yu M."/>
            <person name="Qiao X."/>
            <person name="Li Y."/>
        </authorList>
    </citation>
    <scope>NUCLEOTIDE SEQUENCE [LARGE SCALE GENOMIC DNA]</scope>
</reference>